<evidence type="ECO:0000256" key="5">
    <source>
        <dbReference type="ARBA" id="ARBA00022989"/>
    </source>
</evidence>
<proteinExistence type="inferred from homology"/>
<keyword evidence="10" id="KW-1185">Reference proteome</keyword>
<keyword evidence="3" id="KW-0808">Transferase</keyword>
<keyword evidence="5 8" id="KW-1133">Transmembrane helix</keyword>
<keyword evidence="4 8" id="KW-0812">Transmembrane</keyword>
<accession>A0ABW2C963</accession>
<feature type="transmembrane region" description="Helical" evidence="8">
    <location>
        <begin position="164"/>
        <end position="183"/>
    </location>
</feature>
<sequence>MHRLSSRRGVVASLASLAAVPLVIGVLGWLADWPLGMDSAVYRAGALTLLHGDPLYDADTLAFEPEWAQLPFTYPPAAALLFVPLAVFPAPVAWGALGAISIAAAGLVVALSLGGTGWRAGTSSAKQSPSLGLLARGTPLVVVGLTAAVLLLEPVWRTVSLGQVNLILLALILVDVMVLTARGSRAGGVLIGVAAAVKLTPLIFVPHLLFTGRWRDALRALATFVTLQAAMLALIPQDVARYWTRAVSDPTRIGTIHWSDNQALNGLVLRLTDGAPWSMAVALGVGVLLAPPAVWLMLRYHRKGDELHALLVTAGYGLLVSPVSWTHHWVWVIPLLVMLLARLPRDVTAAPKRLATLAAVVVVFGSYVLLILPGGRDPDGWSVLDHVLGNAYLYVPLVLGGLAFAKEWRTPQPRRPPTGVRAVTG</sequence>
<feature type="transmembrane region" description="Helical" evidence="8">
    <location>
        <begin position="357"/>
        <end position="375"/>
    </location>
</feature>
<evidence type="ECO:0000313" key="9">
    <source>
        <dbReference type="EMBL" id="MFC6871119.1"/>
    </source>
</evidence>
<evidence type="ECO:0000256" key="1">
    <source>
        <dbReference type="ARBA" id="ARBA00004651"/>
    </source>
</evidence>
<keyword evidence="6 8" id="KW-0472">Membrane</keyword>
<feature type="transmembrane region" description="Helical" evidence="8">
    <location>
        <begin position="12"/>
        <end position="31"/>
    </location>
</feature>
<organism evidence="9 10">
    <name type="scientific">Haloechinothrix salitolerans</name>
    <dbReference type="NCBI Taxonomy" id="926830"/>
    <lineage>
        <taxon>Bacteria</taxon>
        <taxon>Bacillati</taxon>
        <taxon>Actinomycetota</taxon>
        <taxon>Actinomycetes</taxon>
        <taxon>Pseudonocardiales</taxon>
        <taxon>Pseudonocardiaceae</taxon>
        <taxon>Haloechinothrix</taxon>
    </lineage>
</organism>
<evidence type="ECO:0000256" key="3">
    <source>
        <dbReference type="ARBA" id="ARBA00022679"/>
    </source>
</evidence>
<comment type="caution">
    <text evidence="9">The sequence shown here is derived from an EMBL/GenBank/DDBJ whole genome shotgun (WGS) entry which is preliminary data.</text>
</comment>
<comment type="subcellular location">
    <subcellularLocation>
        <location evidence="1">Cell membrane</location>
        <topology evidence="1">Multi-pass membrane protein</topology>
    </subcellularLocation>
</comment>
<evidence type="ECO:0000256" key="2">
    <source>
        <dbReference type="ARBA" id="ARBA00022475"/>
    </source>
</evidence>
<feature type="transmembrane region" description="Helical" evidence="8">
    <location>
        <begin position="277"/>
        <end position="298"/>
    </location>
</feature>
<protein>
    <submittedName>
        <fullName evidence="9">Glycosyltransferase 87 family protein</fullName>
    </submittedName>
</protein>
<keyword evidence="2" id="KW-1003">Cell membrane</keyword>
<evidence type="ECO:0000256" key="4">
    <source>
        <dbReference type="ARBA" id="ARBA00022692"/>
    </source>
</evidence>
<dbReference type="InterPro" id="IPR018584">
    <property type="entry name" value="GT87"/>
</dbReference>
<comment type="similarity">
    <text evidence="7">Belongs to the glycosyltransferase 87 family.</text>
</comment>
<feature type="transmembrane region" description="Helical" evidence="8">
    <location>
        <begin position="387"/>
        <end position="405"/>
    </location>
</feature>
<feature type="transmembrane region" description="Helical" evidence="8">
    <location>
        <begin position="133"/>
        <end position="152"/>
    </location>
</feature>
<dbReference type="RefSeq" id="WP_345406242.1">
    <property type="nucleotide sequence ID" value="NZ_BAABLA010000122.1"/>
</dbReference>
<dbReference type="Proteomes" id="UP001596337">
    <property type="component" value="Unassembled WGS sequence"/>
</dbReference>
<dbReference type="Pfam" id="PF09594">
    <property type="entry name" value="GT87"/>
    <property type="match status" value="1"/>
</dbReference>
<evidence type="ECO:0000256" key="8">
    <source>
        <dbReference type="SAM" id="Phobius"/>
    </source>
</evidence>
<feature type="transmembrane region" description="Helical" evidence="8">
    <location>
        <begin position="94"/>
        <end position="113"/>
    </location>
</feature>
<feature type="transmembrane region" description="Helical" evidence="8">
    <location>
        <begin position="189"/>
        <end position="210"/>
    </location>
</feature>
<evidence type="ECO:0000256" key="6">
    <source>
        <dbReference type="ARBA" id="ARBA00023136"/>
    </source>
</evidence>
<dbReference type="EMBL" id="JBHSXX010000001">
    <property type="protein sequence ID" value="MFC6871119.1"/>
    <property type="molecule type" value="Genomic_DNA"/>
</dbReference>
<gene>
    <name evidence="9" type="ORF">ACFQGD_28755</name>
</gene>
<feature type="transmembrane region" description="Helical" evidence="8">
    <location>
        <begin position="67"/>
        <end position="87"/>
    </location>
</feature>
<name>A0ABW2C963_9PSEU</name>
<evidence type="ECO:0000313" key="10">
    <source>
        <dbReference type="Proteomes" id="UP001596337"/>
    </source>
</evidence>
<feature type="transmembrane region" description="Helical" evidence="8">
    <location>
        <begin position="307"/>
        <end position="323"/>
    </location>
</feature>
<reference evidence="10" key="1">
    <citation type="journal article" date="2019" name="Int. J. Syst. Evol. Microbiol.">
        <title>The Global Catalogue of Microorganisms (GCM) 10K type strain sequencing project: providing services to taxonomists for standard genome sequencing and annotation.</title>
        <authorList>
            <consortium name="The Broad Institute Genomics Platform"/>
            <consortium name="The Broad Institute Genome Sequencing Center for Infectious Disease"/>
            <person name="Wu L."/>
            <person name="Ma J."/>
        </authorList>
    </citation>
    <scope>NUCLEOTIDE SEQUENCE [LARGE SCALE GENOMIC DNA]</scope>
    <source>
        <strain evidence="10">KCTC 32255</strain>
    </source>
</reference>
<evidence type="ECO:0000256" key="7">
    <source>
        <dbReference type="ARBA" id="ARBA00024033"/>
    </source>
</evidence>